<dbReference type="EMBL" id="JAAVSD010000003">
    <property type="protein sequence ID" value="NLR28926.1"/>
    <property type="molecule type" value="Genomic_DNA"/>
</dbReference>
<reference evidence="6 7" key="1">
    <citation type="submission" date="2020-03" db="EMBL/GenBank/DDBJ databases">
        <authorList>
            <person name="Zhang Z."/>
            <person name="Guo Z."/>
            <person name="Hou Q."/>
            <person name="Shen X."/>
        </authorList>
    </citation>
    <scope>NUCLEOTIDE SEQUENCE [LARGE SCALE GENOMIC DNA]</scope>
    <source>
        <strain evidence="6 7">HBUAS51329</strain>
    </source>
</reference>
<dbReference type="InterPro" id="IPR036634">
    <property type="entry name" value="PRD_sf"/>
</dbReference>
<sequence>MLNISEKGQINLLATILSNGEKYKSVAELEERMKLSRRSVYFWLKQLNLALRRLKLDDVQHLSQGGYFLTQATLDELQNYVQQSTLRVLNVHQRRQLIVWYLIQHDTHLSLVNLAEKFDVSKTTIIKDFKELTTDLPVGTQVINTDRGKILMGSEEAQRNWVYQQLGQQNSLIISQIQLLPQISGIKPQLARLQEETGNVYSGDASQVLTWYLIWLINRLKDKSYLLTENQDYPLDSVSRWCDRFLAAHAQTTAAEINHLRTLLLAGQLQQVNEDDKFVQQLLVVTEEVARRFSTVSGIDLVTSSFLEALATHLYSTYFRITSNVQFHHANLADVKITYSYLMNMTKYALKPFESFLNTSITDDELALISVYFGGEIKRVSPDWFGAGENADVLLVCTSGIGTSQLLYQQLTKRYPEINFSQPISLQEFQKINLETVSAKLILTTAKLQINVNIPSMWVQAIPTHNDFQKISQELRRLDLLSDSQENKLVHAVLDIITDYARVDDFNGLSTSLHDYFKKKGTKGTVENERPALDELIPAENIQIVDGDLKWDAAVHQLFRPLEKRDIVQSRYADQIIKTTIKRGPYMVIKEGVMLAHAKPEDGVNKLGMSLLILKKPVELNIKGQVRKLRVLFGLAPVDREIHMRALGQLLALLQNNILYQKLLVANEVAQIQQILGDAEELSQSGS</sequence>
<dbReference type="PROSITE" id="PS51372">
    <property type="entry name" value="PRD_2"/>
    <property type="match status" value="1"/>
</dbReference>
<dbReference type="Pfam" id="PF00874">
    <property type="entry name" value="PRD"/>
    <property type="match status" value="1"/>
</dbReference>
<evidence type="ECO:0000256" key="2">
    <source>
        <dbReference type="ARBA" id="ARBA00022737"/>
    </source>
</evidence>
<feature type="domain" description="PRD" evidence="5">
    <location>
        <begin position="277"/>
        <end position="383"/>
    </location>
</feature>
<dbReference type="Gene3D" id="3.40.50.2300">
    <property type="match status" value="1"/>
</dbReference>
<dbReference type="InterPro" id="IPR002178">
    <property type="entry name" value="PTS_EIIA_type-2_dom"/>
</dbReference>
<dbReference type="InterPro" id="IPR036390">
    <property type="entry name" value="WH_DNA-bd_sf"/>
</dbReference>
<evidence type="ECO:0000259" key="3">
    <source>
        <dbReference type="PROSITE" id="PS51094"/>
    </source>
</evidence>
<keyword evidence="1" id="KW-0808">Transferase</keyword>
<dbReference type="Pfam" id="PF00359">
    <property type="entry name" value="PTS_EIIA_2"/>
    <property type="match status" value="1"/>
</dbReference>
<dbReference type="PROSITE" id="PS51099">
    <property type="entry name" value="PTS_EIIB_TYPE_2"/>
    <property type="match status" value="1"/>
</dbReference>
<dbReference type="InterPro" id="IPR050661">
    <property type="entry name" value="BglG_antiterminators"/>
</dbReference>
<dbReference type="PROSITE" id="PS51094">
    <property type="entry name" value="PTS_EIIA_TYPE_2"/>
    <property type="match status" value="1"/>
</dbReference>
<dbReference type="Gene3D" id="1.10.10.10">
    <property type="entry name" value="Winged helix-like DNA-binding domain superfamily/Winged helix DNA-binding domain"/>
    <property type="match status" value="1"/>
</dbReference>
<keyword evidence="7" id="KW-1185">Reference proteome</keyword>
<proteinExistence type="predicted"/>
<dbReference type="SUPFAM" id="SSF52794">
    <property type="entry name" value="PTS system IIB component-like"/>
    <property type="match status" value="1"/>
</dbReference>
<keyword evidence="2" id="KW-0677">Repeat</keyword>
<protein>
    <submittedName>
        <fullName evidence="6">PTS transporter subunit EIIA</fullName>
    </submittedName>
</protein>
<dbReference type="SUPFAM" id="SSF55804">
    <property type="entry name" value="Phoshotransferase/anion transport protein"/>
    <property type="match status" value="1"/>
</dbReference>
<dbReference type="InterPro" id="IPR013196">
    <property type="entry name" value="HTH_11"/>
</dbReference>
<dbReference type="SUPFAM" id="SSF46785">
    <property type="entry name" value="Winged helix' DNA-binding domain"/>
    <property type="match status" value="1"/>
</dbReference>
<comment type="caution">
    <text evidence="6">The sequence shown here is derived from an EMBL/GenBank/DDBJ whole genome shotgun (WGS) entry which is preliminary data.</text>
</comment>
<evidence type="ECO:0000259" key="4">
    <source>
        <dbReference type="PROSITE" id="PS51099"/>
    </source>
</evidence>
<dbReference type="Gene3D" id="3.40.930.10">
    <property type="entry name" value="Mannitol-specific EII, Chain A"/>
    <property type="match status" value="1"/>
</dbReference>
<feature type="domain" description="PTS EIIB type-2" evidence="4">
    <location>
        <begin position="391"/>
        <end position="483"/>
    </location>
</feature>
<dbReference type="CDD" id="cd05568">
    <property type="entry name" value="PTS_IIB_bgl_like"/>
    <property type="match status" value="1"/>
</dbReference>
<dbReference type="Pfam" id="PF08279">
    <property type="entry name" value="HTH_11"/>
    <property type="match status" value="1"/>
</dbReference>
<evidence type="ECO:0000259" key="5">
    <source>
        <dbReference type="PROSITE" id="PS51372"/>
    </source>
</evidence>
<dbReference type="InterPro" id="IPR036095">
    <property type="entry name" value="PTS_EIIB-like_sf"/>
</dbReference>
<dbReference type="InterPro" id="IPR036388">
    <property type="entry name" value="WH-like_DNA-bd_sf"/>
</dbReference>
<evidence type="ECO:0000256" key="1">
    <source>
        <dbReference type="ARBA" id="ARBA00022679"/>
    </source>
</evidence>
<dbReference type="PANTHER" id="PTHR30185:SF9">
    <property type="entry name" value="MANNITOL-SPECIFIC PHOSPHOTRANSFERASE ENZYME IIA COMPONENT"/>
    <property type="match status" value="1"/>
</dbReference>
<dbReference type="Proteomes" id="UP000707477">
    <property type="component" value="Unassembled WGS sequence"/>
</dbReference>
<dbReference type="InterPro" id="IPR016152">
    <property type="entry name" value="PTrfase/Anion_transptr"/>
</dbReference>
<dbReference type="Gene3D" id="1.10.1790.10">
    <property type="entry name" value="PRD domain"/>
    <property type="match status" value="1"/>
</dbReference>
<organism evidence="6 7">
    <name type="scientific">Levilactobacillus tujiorum</name>
    <dbReference type="NCBI Taxonomy" id="2912243"/>
    <lineage>
        <taxon>Bacteria</taxon>
        <taxon>Bacillati</taxon>
        <taxon>Bacillota</taxon>
        <taxon>Bacilli</taxon>
        <taxon>Lactobacillales</taxon>
        <taxon>Lactobacillaceae</taxon>
        <taxon>Levilactobacillus</taxon>
    </lineage>
</organism>
<feature type="domain" description="PTS EIIA type-2" evidence="3">
    <location>
        <begin position="535"/>
        <end position="679"/>
    </location>
</feature>
<dbReference type="InterPro" id="IPR013011">
    <property type="entry name" value="PTS_EIIB_2"/>
</dbReference>
<gene>
    <name evidence="6" type="ORF">HEQ44_01870</name>
</gene>
<dbReference type="InterPro" id="IPR011608">
    <property type="entry name" value="PRD"/>
</dbReference>
<dbReference type="SUPFAM" id="SSF63520">
    <property type="entry name" value="PTS-regulatory domain, PRD"/>
    <property type="match status" value="1"/>
</dbReference>
<accession>A0ABX1L3L8</accession>
<evidence type="ECO:0000313" key="7">
    <source>
        <dbReference type="Proteomes" id="UP000707477"/>
    </source>
</evidence>
<dbReference type="PANTHER" id="PTHR30185">
    <property type="entry name" value="CRYPTIC BETA-GLUCOSIDE BGL OPERON ANTITERMINATOR"/>
    <property type="match status" value="1"/>
</dbReference>
<name>A0ABX1L3L8_9LACO</name>
<dbReference type="RefSeq" id="WP_168849275.1">
    <property type="nucleotide sequence ID" value="NZ_JAAVSD010000003.1"/>
</dbReference>
<evidence type="ECO:0000313" key="6">
    <source>
        <dbReference type="EMBL" id="NLR28926.1"/>
    </source>
</evidence>